<dbReference type="OrthoDB" id="7853199at2"/>
<protein>
    <submittedName>
        <fullName evidence="1">Uncharacterized protein</fullName>
    </submittedName>
</protein>
<evidence type="ECO:0000313" key="1">
    <source>
        <dbReference type="EMBL" id="SPJ25773.1"/>
    </source>
</evidence>
<sequence>MAGELELTAILCTMLLGGTPEVSHGYSVGYDLHRIRVDCETDTHVIEVGLDKRSSLDSVQQALFAGSVTGKTPMVIVIDTDGREGPFELRVRTAAQLAGVSYRTYDEAFLIRWRMTSWLRQSRPRPSPEEPPS</sequence>
<keyword evidence="2" id="KW-1185">Reference proteome</keyword>
<dbReference type="RefSeq" id="WP_108895501.1">
    <property type="nucleotide sequence ID" value="NZ_ONZF01000011.1"/>
</dbReference>
<proteinExistence type="predicted"/>
<accession>A0A2R8C072</accession>
<dbReference type="Proteomes" id="UP000244912">
    <property type="component" value="Unassembled WGS sequence"/>
</dbReference>
<organism evidence="1 2">
    <name type="scientific">Palleronia abyssalis</name>
    <dbReference type="NCBI Taxonomy" id="1501240"/>
    <lineage>
        <taxon>Bacteria</taxon>
        <taxon>Pseudomonadati</taxon>
        <taxon>Pseudomonadota</taxon>
        <taxon>Alphaproteobacteria</taxon>
        <taxon>Rhodobacterales</taxon>
        <taxon>Roseobacteraceae</taxon>
        <taxon>Palleronia</taxon>
    </lineage>
</organism>
<gene>
    <name evidence="1" type="ORF">PAA8504_03624</name>
</gene>
<dbReference type="AlphaFoldDB" id="A0A2R8C072"/>
<name>A0A2R8C072_9RHOB</name>
<dbReference type="EMBL" id="ONZF01000011">
    <property type="protein sequence ID" value="SPJ25773.1"/>
    <property type="molecule type" value="Genomic_DNA"/>
</dbReference>
<evidence type="ECO:0000313" key="2">
    <source>
        <dbReference type="Proteomes" id="UP000244912"/>
    </source>
</evidence>
<reference evidence="1 2" key="1">
    <citation type="submission" date="2018-03" db="EMBL/GenBank/DDBJ databases">
        <authorList>
            <person name="Keele B.F."/>
        </authorList>
    </citation>
    <scope>NUCLEOTIDE SEQUENCE [LARGE SCALE GENOMIC DNA]</scope>
    <source>
        <strain evidence="1 2">CECT 8504</strain>
    </source>
</reference>